<dbReference type="AlphaFoldDB" id="A0A4P6DU18"/>
<feature type="transmembrane region" description="Helical" evidence="7">
    <location>
        <begin position="60"/>
        <end position="81"/>
    </location>
</feature>
<keyword evidence="5 7" id="KW-0472">Membrane</keyword>
<comment type="subcellular location">
    <subcellularLocation>
        <location evidence="1">Cell membrane</location>
        <topology evidence="1">Multi-pass membrane protein</topology>
    </subcellularLocation>
</comment>
<evidence type="ECO:0000256" key="3">
    <source>
        <dbReference type="ARBA" id="ARBA00022692"/>
    </source>
</evidence>
<dbReference type="Pfam" id="PF02588">
    <property type="entry name" value="YitT_membrane"/>
    <property type="match status" value="1"/>
</dbReference>
<dbReference type="InterPro" id="IPR003740">
    <property type="entry name" value="YitT"/>
</dbReference>
<evidence type="ECO:0000313" key="9">
    <source>
        <dbReference type="Proteomes" id="UP000293589"/>
    </source>
</evidence>
<reference evidence="8 9" key="1">
    <citation type="submission" date="2019-01" db="EMBL/GenBank/DDBJ databases">
        <title>Complete genome sequence of Bifidobacterium gallinarum CACC 514.</title>
        <authorList>
            <person name="Jung M."/>
        </authorList>
    </citation>
    <scope>NUCLEOTIDE SEQUENCE [LARGE SCALE GENOMIC DNA]</scope>
    <source>
        <strain evidence="8 9">CACC 514</strain>
    </source>
</reference>
<organism evidence="8 9">
    <name type="scientific">Bifidobacterium pullorum subsp. gallinarum</name>
    <dbReference type="NCBI Taxonomy" id="78344"/>
    <lineage>
        <taxon>Bacteria</taxon>
        <taxon>Bacillati</taxon>
        <taxon>Actinomycetota</taxon>
        <taxon>Actinomycetes</taxon>
        <taxon>Bifidobacteriales</taxon>
        <taxon>Bifidobacteriaceae</taxon>
        <taxon>Bifidobacterium</taxon>
    </lineage>
</organism>
<evidence type="ECO:0000256" key="7">
    <source>
        <dbReference type="SAM" id="Phobius"/>
    </source>
</evidence>
<dbReference type="KEGG" id="bgx:ESN35_04230"/>
<dbReference type="PANTHER" id="PTHR33545">
    <property type="entry name" value="UPF0750 MEMBRANE PROTEIN YITT-RELATED"/>
    <property type="match status" value="1"/>
</dbReference>
<dbReference type="PANTHER" id="PTHR33545:SF10">
    <property type="entry name" value="UPF0750 MEMBRANE PROTEIN YPJC"/>
    <property type="match status" value="1"/>
</dbReference>
<feature type="transmembrane region" description="Helical" evidence="7">
    <location>
        <begin position="118"/>
        <end position="139"/>
    </location>
</feature>
<evidence type="ECO:0000256" key="5">
    <source>
        <dbReference type="ARBA" id="ARBA00023136"/>
    </source>
</evidence>
<accession>A0A4P6DU18</accession>
<feature type="transmembrane region" description="Helical" evidence="7">
    <location>
        <begin position="88"/>
        <end position="106"/>
    </location>
</feature>
<evidence type="ECO:0000256" key="2">
    <source>
        <dbReference type="ARBA" id="ARBA00022475"/>
    </source>
</evidence>
<dbReference type="InterPro" id="IPR051461">
    <property type="entry name" value="UPF0750_membrane"/>
</dbReference>
<dbReference type="EMBL" id="CP035464">
    <property type="protein sequence ID" value="QAY32717.1"/>
    <property type="molecule type" value="Genomic_DNA"/>
</dbReference>
<proteinExistence type="predicted"/>
<feature type="transmembrane region" description="Helical" evidence="7">
    <location>
        <begin position="21"/>
        <end position="40"/>
    </location>
</feature>
<sequence length="237" mass="25909">MPWVKVHDMLRKIPETLTFRRILLIMLGTAIATFGLHNIHQRVDITEGGVLGMLLLLDHWFGIPPSITTPVLDITCYLLAWRFLGSRFILLSIVSTTSMSLFFGLWDLFPPMLPDLSGMPLLAALLGGVFVGIGVGLVVRQGGSSGGDDALALVISHLTHWRLARAYLFTDLTVLGLSLTYIPVQRIAFSLVTVFVSSFLIDIVKDGVPDAMRSLLPGRRNGNDDNGDNGSDDTHQA</sequence>
<keyword evidence="2" id="KW-1003">Cell membrane</keyword>
<evidence type="ECO:0008006" key="10">
    <source>
        <dbReference type="Google" id="ProtNLM"/>
    </source>
</evidence>
<dbReference type="GO" id="GO:0005886">
    <property type="term" value="C:plasma membrane"/>
    <property type="evidence" value="ECO:0007669"/>
    <property type="project" value="UniProtKB-SubCell"/>
</dbReference>
<evidence type="ECO:0000256" key="4">
    <source>
        <dbReference type="ARBA" id="ARBA00022989"/>
    </source>
</evidence>
<name>A0A4P6DU18_9BIFI</name>
<evidence type="ECO:0000256" key="1">
    <source>
        <dbReference type="ARBA" id="ARBA00004651"/>
    </source>
</evidence>
<keyword evidence="3 7" id="KW-0812">Transmembrane</keyword>
<keyword evidence="4 7" id="KW-1133">Transmembrane helix</keyword>
<protein>
    <recommendedName>
        <fullName evidence="10">YitT family protein</fullName>
    </recommendedName>
</protein>
<gene>
    <name evidence="8" type="ORF">ESN35_04230</name>
</gene>
<feature type="region of interest" description="Disordered" evidence="6">
    <location>
        <begin position="215"/>
        <end position="237"/>
    </location>
</feature>
<evidence type="ECO:0000313" key="8">
    <source>
        <dbReference type="EMBL" id="QAY32717.1"/>
    </source>
</evidence>
<dbReference type="Proteomes" id="UP000293589">
    <property type="component" value="Chromosome"/>
</dbReference>
<evidence type="ECO:0000256" key="6">
    <source>
        <dbReference type="SAM" id="MobiDB-lite"/>
    </source>
</evidence>